<dbReference type="CDD" id="cd11386">
    <property type="entry name" value="MCP_signal"/>
    <property type="match status" value="1"/>
</dbReference>
<dbReference type="InterPro" id="IPR003660">
    <property type="entry name" value="HAMP_dom"/>
</dbReference>
<dbReference type="RefSeq" id="WP_014236800.1">
    <property type="nucleotide sequence ID" value="NZ_SHKM01000003.1"/>
</dbReference>
<accession>A0ABY0INF8</accession>
<proteinExistence type="inferred from homology"/>
<dbReference type="PROSITE" id="PS50890">
    <property type="entry name" value="PUA"/>
    <property type="match status" value="1"/>
</dbReference>
<comment type="caution">
    <text evidence="6">The sequence shown here is derived from an EMBL/GenBank/DDBJ whole genome shotgun (WGS) entry which is preliminary data.</text>
</comment>
<organism evidence="6 7">
    <name type="scientific">Azospira oryzae</name>
    <dbReference type="NCBI Taxonomy" id="146939"/>
    <lineage>
        <taxon>Bacteria</taxon>
        <taxon>Pseudomonadati</taxon>
        <taxon>Pseudomonadota</taxon>
        <taxon>Betaproteobacteria</taxon>
        <taxon>Rhodocyclales</taxon>
        <taxon>Rhodocyclaceae</taxon>
        <taxon>Azospira</taxon>
    </lineage>
</organism>
<dbReference type="Proteomes" id="UP000292136">
    <property type="component" value="Unassembled WGS sequence"/>
</dbReference>
<feature type="domain" description="Methyl-accepting transducer" evidence="4">
    <location>
        <begin position="76"/>
        <end position="312"/>
    </location>
</feature>
<dbReference type="SMART" id="SM00283">
    <property type="entry name" value="MA"/>
    <property type="match status" value="1"/>
</dbReference>
<keyword evidence="1 3" id="KW-0807">Transducer</keyword>
<dbReference type="Pfam" id="PF00672">
    <property type="entry name" value="HAMP"/>
    <property type="match status" value="1"/>
</dbReference>
<name>A0ABY0INF8_9RHOO</name>
<dbReference type="InterPro" id="IPR004089">
    <property type="entry name" value="MCPsignal_dom"/>
</dbReference>
<feature type="domain" description="HAMP" evidence="5">
    <location>
        <begin position="18"/>
        <end position="71"/>
    </location>
</feature>
<dbReference type="Pfam" id="PF00015">
    <property type="entry name" value="MCPsignal"/>
    <property type="match status" value="1"/>
</dbReference>
<dbReference type="PANTHER" id="PTHR32089">
    <property type="entry name" value="METHYL-ACCEPTING CHEMOTAXIS PROTEIN MCPB"/>
    <property type="match status" value="1"/>
</dbReference>
<reference evidence="6 7" key="1">
    <citation type="submission" date="2019-02" db="EMBL/GenBank/DDBJ databases">
        <title>Genomic Encyclopedia of Type Strains, Phase IV (KMG-IV): sequencing the most valuable type-strain genomes for metagenomic binning, comparative biology and taxonomic classification.</title>
        <authorList>
            <person name="Goeker M."/>
        </authorList>
    </citation>
    <scope>NUCLEOTIDE SEQUENCE [LARGE SCALE GENOMIC DNA]</scope>
    <source>
        <strain evidence="6 7">DSM 21223</strain>
    </source>
</reference>
<sequence>MLLLALGTSLALGAVMDALFLRPMRVLRQGIETMYADGDLTKRVPVAGKGDVAETSASFNRLVASIHTIIGKVIFNAVEVAKASRQVLEEANRVAAGSTQQHDAAQATAAAVDVLSSNMHEVSQRAHETSSIAQFASELSGEGVGIVNDASREMEKIAESVTHSAEVVRALGDRSKAISGIVQTIREIADQTNLLALNAAIEAARAGEAGRGFAVVADEVRKLAERTSLATGEISSVIGSIQEETATAITSIEAGTGQAQSGADLARQAADSLTRINGGAQETMEKVDAIAGAIEQQSQAGQDIASHVAQIMEMAQSNSAAAELTLQEARQLEYLATNLKEIGNVFRLGSAGEESVAVHASMPSMVQELAGSVGQLLEQAIDSGKISLADLFDENYSPIAGTRPQKFSTRFDTLCDQLLPKLQEPLLERHPHVVYAISTNRKGYVPTHNKRFSKPLTGDEKVDFINNRTKRVFDDPVGRRCGSHEQPFLLQTYRRDTGEIMHDISAPVYIKGKHWGGVRIGYRTES</sequence>
<comment type="similarity">
    <text evidence="2">Belongs to the methyl-accepting chemotaxis (MCP) protein family.</text>
</comment>
<evidence type="ECO:0000256" key="3">
    <source>
        <dbReference type="PROSITE-ProRule" id="PRU00284"/>
    </source>
</evidence>
<dbReference type="PROSITE" id="PS50885">
    <property type="entry name" value="HAMP"/>
    <property type="match status" value="1"/>
</dbReference>
<evidence type="ECO:0000256" key="2">
    <source>
        <dbReference type="ARBA" id="ARBA00029447"/>
    </source>
</evidence>
<evidence type="ECO:0000313" key="6">
    <source>
        <dbReference type="EMBL" id="RZT75631.1"/>
    </source>
</evidence>
<protein>
    <submittedName>
        <fullName evidence="6">Methyl-accepting chemotaxis protein</fullName>
    </submittedName>
</protein>
<keyword evidence="7" id="KW-1185">Reference proteome</keyword>
<dbReference type="PROSITE" id="PS50111">
    <property type="entry name" value="CHEMOTAXIS_TRANSDUC_2"/>
    <property type="match status" value="1"/>
</dbReference>
<evidence type="ECO:0000256" key="1">
    <source>
        <dbReference type="ARBA" id="ARBA00023224"/>
    </source>
</evidence>
<evidence type="ECO:0000259" key="5">
    <source>
        <dbReference type="PROSITE" id="PS50885"/>
    </source>
</evidence>
<dbReference type="EMBL" id="SHKM01000003">
    <property type="protein sequence ID" value="RZT75631.1"/>
    <property type="molecule type" value="Genomic_DNA"/>
</dbReference>
<dbReference type="SMART" id="SM00304">
    <property type="entry name" value="HAMP"/>
    <property type="match status" value="1"/>
</dbReference>
<dbReference type="Gene3D" id="1.10.287.950">
    <property type="entry name" value="Methyl-accepting chemotaxis protein"/>
    <property type="match status" value="1"/>
</dbReference>
<dbReference type="SUPFAM" id="SSF58104">
    <property type="entry name" value="Methyl-accepting chemotaxis protein (MCP) signaling domain"/>
    <property type="match status" value="1"/>
</dbReference>
<dbReference type="PANTHER" id="PTHR32089:SF112">
    <property type="entry name" value="LYSOZYME-LIKE PROTEIN-RELATED"/>
    <property type="match status" value="1"/>
</dbReference>
<dbReference type="CDD" id="cd06225">
    <property type="entry name" value="HAMP"/>
    <property type="match status" value="1"/>
</dbReference>
<evidence type="ECO:0000259" key="4">
    <source>
        <dbReference type="PROSITE" id="PS50111"/>
    </source>
</evidence>
<gene>
    <name evidence="6" type="ORF">EV678_2815</name>
</gene>
<evidence type="ECO:0000313" key="7">
    <source>
        <dbReference type="Proteomes" id="UP000292136"/>
    </source>
</evidence>